<dbReference type="SMART" id="SM00861">
    <property type="entry name" value="Transket_pyr"/>
    <property type="match status" value="1"/>
</dbReference>
<reference evidence="7 8" key="1">
    <citation type="journal article" date="2009" name="Science">
        <title>Green evolution and dynamic adaptations revealed by genomes of the marine picoeukaryotes Micromonas.</title>
        <authorList>
            <person name="Worden A.Z."/>
            <person name="Lee J.H."/>
            <person name="Mock T."/>
            <person name="Rouze P."/>
            <person name="Simmons M.P."/>
            <person name="Aerts A.L."/>
            <person name="Allen A.E."/>
            <person name="Cuvelier M.L."/>
            <person name="Derelle E."/>
            <person name="Everett M.V."/>
            <person name="Foulon E."/>
            <person name="Grimwood J."/>
            <person name="Gundlach H."/>
            <person name="Henrissat B."/>
            <person name="Napoli C."/>
            <person name="McDonald S.M."/>
            <person name="Parker M.S."/>
            <person name="Rombauts S."/>
            <person name="Salamov A."/>
            <person name="Von Dassow P."/>
            <person name="Badger J.H."/>
            <person name="Coutinho P.M."/>
            <person name="Demir E."/>
            <person name="Dubchak I."/>
            <person name="Gentemann C."/>
            <person name="Eikrem W."/>
            <person name="Gready J.E."/>
            <person name="John U."/>
            <person name="Lanier W."/>
            <person name="Lindquist E.A."/>
            <person name="Lucas S."/>
            <person name="Mayer K.F."/>
            <person name="Moreau H."/>
            <person name="Not F."/>
            <person name="Otillar R."/>
            <person name="Panaud O."/>
            <person name="Pangilinan J."/>
            <person name="Paulsen I."/>
            <person name="Piegu B."/>
            <person name="Poliakov A."/>
            <person name="Robbens S."/>
            <person name="Schmutz J."/>
            <person name="Toulza E."/>
            <person name="Wyss T."/>
            <person name="Zelensky A."/>
            <person name="Zhou K."/>
            <person name="Armbrust E.V."/>
            <person name="Bhattacharya D."/>
            <person name="Goodenough U.W."/>
            <person name="Van de Peer Y."/>
            <person name="Grigoriev I.V."/>
        </authorList>
    </citation>
    <scope>NUCLEOTIDE SEQUENCE [LARGE SCALE GENOMIC DNA]</scope>
    <source>
        <strain evidence="7 8">CCMP1545</strain>
    </source>
</reference>
<comment type="cofactor">
    <cofactor evidence="1">
        <name>thiamine diphosphate</name>
        <dbReference type="ChEBI" id="CHEBI:58937"/>
    </cofactor>
</comment>
<feature type="region of interest" description="Disordered" evidence="5">
    <location>
        <begin position="535"/>
        <end position="557"/>
    </location>
</feature>
<evidence type="ECO:0000313" key="8">
    <source>
        <dbReference type="Proteomes" id="UP000001876"/>
    </source>
</evidence>
<sequence>LQVVRAIRNRGHFAARLDPLGRSLGPLREGYEAMETSYLGLHDVDPDRKFYFGNEWWTLNEVLTRLQTIYCGTLTAEFHHIASARKKAWLQATLEGETEGKGHWVSARDRREVLRRLISADALERLLARSFPSAKRFGVEGAETLIPGLQAVVDAAATHGVESIVMGVAHRGRLNILNNVFRKPVGAICAEMRSEGTSSFNVGDVRYHLGTRTVVRVPERPDEEAGGGEMELSMAPNPSHLEAVNAVVTGMVRSKQMRRDARRGGRSRTAQGAVMGLIIHGDAAFCGLGANAEVMQLQDLPDYTTGGTVHIVVNNQIGFTTVPRRARSSPHPSDVAKGYGAPIFHVNGDDPEAVVRACRLAVAYRAECRADVVVNLVCYRRYGHNEQDDPSITLPLRSKAIENHPRVVDVFARKLVAAGDIGEEEVERWRRETDEKFRAEHAGAAAHVESPEDWVVSSWKRPVDPVNPRARVTGVPLSLLRASYHKNSLFPRDFEPHPHVRKLLSQRKAMVDEQTGVDWGTAELLAFGTLLTHDGEGEIENNGSSEGVTDTKGDPKPHCHVRLSGQDVERGTFNHRHSVLYCARSSRGHVPLNNLGLGPQDAFMVSNSPLSEHAILGFEYGFSVDAGPSALVLWEAQFGDFANNAQCVVDQFITTGEAKWGQRSGLVLLLPHGYDGQGPDHSNARPERWLAAANDDADTLPGRSPKDYFHALRRQALASHLKPMVVFTPKFLLHHRPCQSSLSDFGPGTRFHAVIGDGDDGDNTKNNASSDGVTKENHSTRDDRDVRRVVVCTGKMFYALQQARKRRGLEKEIALVRVEQLAPFPHGALASRLGKYPDAEIVWCQEEPKNMGWWPFVQPRINTAVRDLLLGGGGGRTARYVGRPSTASPATGSQSIHALEMKSIVQEALRGVTEFPTKYAGPYGGGGGGG</sequence>
<dbReference type="CDD" id="cd02016">
    <property type="entry name" value="TPP_E1_OGDC_like"/>
    <property type="match status" value="1"/>
</dbReference>
<dbReference type="eggNOG" id="KOG0450">
    <property type="taxonomic scope" value="Eukaryota"/>
</dbReference>
<dbReference type="GO" id="GO:0004591">
    <property type="term" value="F:oxoglutarate dehydrogenase (succinyl-transferring) activity"/>
    <property type="evidence" value="ECO:0007669"/>
    <property type="project" value="TreeGrafter"/>
</dbReference>
<dbReference type="PANTHER" id="PTHR23152">
    <property type="entry name" value="2-OXOGLUTARATE DEHYDROGENASE"/>
    <property type="match status" value="1"/>
</dbReference>
<evidence type="ECO:0000259" key="6">
    <source>
        <dbReference type="SMART" id="SM00861"/>
    </source>
</evidence>
<dbReference type="RefSeq" id="XP_003060855.1">
    <property type="nucleotide sequence ID" value="XM_003060809.1"/>
</dbReference>
<evidence type="ECO:0000256" key="1">
    <source>
        <dbReference type="ARBA" id="ARBA00001964"/>
    </source>
</evidence>
<dbReference type="PANTHER" id="PTHR23152:SF35">
    <property type="entry name" value="2-OXOGLUTARATE DEHYDROGENASE E1 COMPONENT"/>
    <property type="match status" value="1"/>
</dbReference>
<dbReference type="Gene3D" id="3.40.50.11610">
    <property type="entry name" value="Multifunctional 2-oxoglutarate metabolism enzyme, C-terminal domain"/>
    <property type="match status" value="1"/>
</dbReference>
<feature type="non-terminal residue" evidence="7">
    <location>
        <position position="1"/>
    </location>
</feature>
<dbReference type="OrthoDB" id="413077at2759"/>
<evidence type="ECO:0000256" key="5">
    <source>
        <dbReference type="SAM" id="MobiDB-lite"/>
    </source>
</evidence>
<keyword evidence="4" id="KW-0786">Thiamine pyrophosphate</keyword>
<dbReference type="STRING" id="564608.C1MYW8"/>
<dbReference type="Gene3D" id="3.40.50.12470">
    <property type="match status" value="1"/>
</dbReference>
<dbReference type="Pfam" id="PF00676">
    <property type="entry name" value="E1_dh"/>
    <property type="match status" value="1"/>
</dbReference>
<comment type="similarity">
    <text evidence="2">Belongs to the alpha-ketoglutarate dehydrogenase family.</text>
</comment>
<dbReference type="KEGG" id="mpp:MICPUCDRAFT_19691"/>
<proteinExistence type="inferred from homology"/>
<accession>C1MYW8</accession>
<dbReference type="GeneID" id="9686552"/>
<organism evidence="8">
    <name type="scientific">Micromonas pusilla (strain CCMP1545)</name>
    <name type="common">Picoplanktonic green alga</name>
    <dbReference type="NCBI Taxonomy" id="564608"/>
    <lineage>
        <taxon>Eukaryota</taxon>
        <taxon>Viridiplantae</taxon>
        <taxon>Chlorophyta</taxon>
        <taxon>Mamiellophyceae</taxon>
        <taxon>Mamiellales</taxon>
        <taxon>Mamiellaceae</taxon>
        <taxon>Micromonas</taxon>
    </lineage>
</organism>
<evidence type="ECO:0000256" key="3">
    <source>
        <dbReference type="ARBA" id="ARBA00023002"/>
    </source>
</evidence>
<feature type="compositionally biased region" description="Basic and acidic residues" evidence="5">
    <location>
        <begin position="773"/>
        <end position="783"/>
    </location>
</feature>
<dbReference type="InterPro" id="IPR042179">
    <property type="entry name" value="KGD_C_sf"/>
</dbReference>
<gene>
    <name evidence="7" type="ORF">MICPUCDRAFT_19691</name>
</gene>
<dbReference type="InterPro" id="IPR031717">
    <property type="entry name" value="ODO-1/KGD_C"/>
</dbReference>
<dbReference type="Pfam" id="PF02779">
    <property type="entry name" value="Transket_pyr"/>
    <property type="match status" value="1"/>
</dbReference>
<dbReference type="InterPro" id="IPR029061">
    <property type="entry name" value="THDP-binding"/>
</dbReference>
<evidence type="ECO:0000256" key="4">
    <source>
        <dbReference type="ARBA" id="ARBA00023052"/>
    </source>
</evidence>
<dbReference type="GO" id="GO:0030976">
    <property type="term" value="F:thiamine pyrophosphate binding"/>
    <property type="evidence" value="ECO:0007669"/>
    <property type="project" value="InterPro"/>
</dbReference>
<dbReference type="InterPro" id="IPR001017">
    <property type="entry name" value="DH_E1"/>
</dbReference>
<dbReference type="Pfam" id="PF16870">
    <property type="entry name" value="OxoGdeHyase_C"/>
    <property type="match status" value="1"/>
</dbReference>
<dbReference type="Proteomes" id="UP000001876">
    <property type="component" value="Unassembled WGS sequence"/>
</dbReference>
<dbReference type="InterPro" id="IPR011603">
    <property type="entry name" value="2oxoglutarate_DH_E1"/>
</dbReference>
<dbReference type="AlphaFoldDB" id="C1MYW8"/>
<dbReference type="Gene3D" id="1.10.287.1150">
    <property type="entry name" value="TPP helical domain"/>
    <property type="match status" value="1"/>
</dbReference>
<feature type="region of interest" description="Disordered" evidence="5">
    <location>
        <begin position="755"/>
        <end position="783"/>
    </location>
</feature>
<dbReference type="PIRSF" id="PIRSF000157">
    <property type="entry name" value="Oxoglu_dh_E1"/>
    <property type="match status" value="1"/>
</dbReference>
<evidence type="ECO:0000313" key="7">
    <source>
        <dbReference type="EMBL" id="EEH54505.1"/>
    </source>
</evidence>
<name>C1MYW8_MICPC</name>
<feature type="domain" description="Transketolase-like pyrimidine-binding" evidence="6">
    <location>
        <begin position="517"/>
        <end position="735"/>
    </location>
</feature>
<keyword evidence="8" id="KW-1185">Reference proteome</keyword>
<dbReference type="Gene3D" id="3.40.50.970">
    <property type="match status" value="1"/>
</dbReference>
<dbReference type="SUPFAM" id="SSF52518">
    <property type="entry name" value="Thiamin diphosphate-binding fold (THDP-binding)"/>
    <property type="match status" value="2"/>
</dbReference>
<dbReference type="EMBL" id="GG663743">
    <property type="protein sequence ID" value="EEH54505.1"/>
    <property type="molecule type" value="Genomic_DNA"/>
</dbReference>
<dbReference type="GO" id="GO:0045252">
    <property type="term" value="C:oxoglutarate dehydrogenase complex"/>
    <property type="evidence" value="ECO:0007669"/>
    <property type="project" value="TreeGrafter"/>
</dbReference>
<protein>
    <submittedName>
        <fullName evidence="7">Predicted protein</fullName>
    </submittedName>
</protein>
<dbReference type="InterPro" id="IPR005475">
    <property type="entry name" value="Transketolase-like_Pyr-bd"/>
</dbReference>
<dbReference type="GO" id="GO:0005739">
    <property type="term" value="C:mitochondrion"/>
    <property type="evidence" value="ECO:0007669"/>
    <property type="project" value="TreeGrafter"/>
</dbReference>
<dbReference type="GO" id="GO:0006099">
    <property type="term" value="P:tricarboxylic acid cycle"/>
    <property type="evidence" value="ECO:0007669"/>
    <property type="project" value="TreeGrafter"/>
</dbReference>
<evidence type="ECO:0000256" key="2">
    <source>
        <dbReference type="ARBA" id="ARBA00006936"/>
    </source>
</evidence>
<keyword evidence="3" id="KW-0560">Oxidoreductase</keyword>
<dbReference type="OMA" id="RFHAVIG"/>